<dbReference type="RefSeq" id="WP_082215143.1">
    <property type="nucleotide sequence ID" value="NZ_FUZA01000002.1"/>
</dbReference>
<proteinExistence type="predicted"/>
<organism evidence="3 4">
    <name type="scientific">Dyadobacter psychrophilus</name>
    <dbReference type="NCBI Taxonomy" id="651661"/>
    <lineage>
        <taxon>Bacteria</taxon>
        <taxon>Pseudomonadati</taxon>
        <taxon>Bacteroidota</taxon>
        <taxon>Cytophagia</taxon>
        <taxon>Cytophagales</taxon>
        <taxon>Spirosomataceae</taxon>
        <taxon>Dyadobacter</taxon>
    </lineage>
</organism>
<dbReference type="InterPro" id="IPR025419">
    <property type="entry name" value="DUF4142"/>
</dbReference>
<evidence type="ECO:0000313" key="4">
    <source>
        <dbReference type="Proteomes" id="UP000190897"/>
    </source>
</evidence>
<dbReference type="Proteomes" id="UP000190897">
    <property type="component" value="Unassembled WGS sequence"/>
</dbReference>
<dbReference type="Gene3D" id="1.20.1260.10">
    <property type="match status" value="1"/>
</dbReference>
<dbReference type="InterPro" id="IPR012347">
    <property type="entry name" value="Ferritin-like"/>
</dbReference>
<dbReference type="Pfam" id="PF13628">
    <property type="entry name" value="DUF4142"/>
    <property type="match status" value="1"/>
</dbReference>
<feature type="domain" description="DUF4142" evidence="2">
    <location>
        <begin position="29"/>
        <end position="163"/>
    </location>
</feature>
<evidence type="ECO:0000313" key="3">
    <source>
        <dbReference type="EMBL" id="SKB86186.1"/>
    </source>
</evidence>
<evidence type="ECO:0000256" key="1">
    <source>
        <dbReference type="SAM" id="SignalP"/>
    </source>
</evidence>
<accession>A0A1T5EQJ9</accession>
<dbReference type="STRING" id="651661.SAMN05660293_02686"/>
<reference evidence="4" key="1">
    <citation type="submission" date="2017-02" db="EMBL/GenBank/DDBJ databases">
        <authorList>
            <person name="Varghese N."/>
            <person name="Submissions S."/>
        </authorList>
    </citation>
    <scope>NUCLEOTIDE SEQUENCE [LARGE SCALE GENOMIC DNA]</scope>
    <source>
        <strain evidence="4">DSM 22270</strain>
    </source>
</reference>
<sequence length="173" mass="19101">MKLRLLLFVFMFSAAIVAFSDRFEKDSPDKAFVLAAADGGMLEVKLGELATKNASMAKCKEFGEMMIKDHTKVNDELKALASKKQIAIPGKLTTAKQQMYDSLSAQTGEKFDMLYMNMMIASHEETIGLFQTESNKGKDPDFKKWADAKIPALKHHLEMAKGLFPAASKGTGN</sequence>
<dbReference type="AlphaFoldDB" id="A0A1T5EQJ9"/>
<name>A0A1T5EQJ9_9BACT</name>
<keyword evidence="1" id="KW-0732">Signal</keyword>
<dbReference type="EMBL" id="FUZA01000002">
    <property type="protein sequence ID" value="SKB86186.1"/>
    <property type="molecule type" value="Genomic_DNA"/>
</dbReference>
<evidence type="ECO:0000259" key="2">
    <source>
        <dbReference type="Pfam" id="PF13628"/>
    </source>
</evidence>
<feature type="signal peptide" evidence="1">
    <location>
        <begin position="1"/>
        <end position="20"/>
    </location>
</feature>
<dbReference type="PANTHER" id="PTHR38593">
    <property type="entry name" value="BLR2558 PROTEIN"/>
    <property type="match status" value="1"/>
</dbReference>
<gene>
    <name evidence="3" type="ORF">SAMN05660293_02686</name>
</gene>
<keyword evidence="4" id="KW-1185">Reference proteome</keyword>
<protein>
    <submittedName>
        <fullName evidence="3">Putative membrane protein</fullName>
    </submittedName>
</protein>
<dbReference type="PANTHER" id="PTHR38593:SF1">
    <property type="entry name" value="BLR2558 PROTEIN"/>
    <property type="match status" value="1"/>
</dbReference>
<dbReference type="OrthoDB" id="883203at2"/>
<feature type="chain" id="PRO_5013046751" evidence="1">
    <location>
        <begin position="21"/>
        <end position="173"/>
    </location>
</feature>